<keyword evidence="6 8" id="KW-1133">Transmembrane helix</keyword>
<accession>A0A1S7RTL8</accession>
<dbReference type="PANTHER" id="PTHR42929">
    <property type="entry name" value="INNER MEMBRANE ABC TRANSPORTER PERMEASE PROTEIN YDCU-RELATED-RELATED"/>
    <property type="match status" value="1"/>
</dbReference>
<dbReference type="PROSITE" id="PS50928">
    <property type="entry name" value="ABC_TM1"/>
    <property type="match status" value="1"/>
</dbReference>
<dbReference type="GO" id="GO:0055085">
    <property type="term" value="P:transmembrane transport"/>
    <property type="evidence" value="ECO:0007669"/>
    <property type="project" value="InterPro"/>
</dbReference>
<dbReference type="STRING" id="1183432.AGR3A_Lc140351"/>
<evidence type="ECO:0000256" key="7">
    <source>
        <dbReference type="ARBA" id="ARBA00023136"/>
    </source>
</evidence>
<keyword evidence="3 8" id="KW-0813">Transport</keyword>
<feature type="transmembrane region" description="Helical" evidence="8">
    <location>
        <begin position="96"/>
        <end position="119"/>
    </location>
</feature>
<evidence type="ECO:0000256" key="3">
    <source>
        <dbReference type="ARBA" id="ARBA00022448"/>
    </source>
</evidence>
<dbReference type="InterPro" id="IPR035906">
    <property type="entry name" value="MetI-like_sf"/>
</dbReference>
<keyword evidence="5 8" id="KW-0812">Transmembrane</keyword>
<dbReference type="EMBL" id="FBWK01000050">
    <property type="protein sequence ID" value="CUX57394.1"/>
    <property type="molecule type" value="Genomic_DNA"/>
</dbReference>
<proteinExistence type="inferred from homology"/>
<feature type="transmembrane region" description="Helical" evidence="8">
    <location>
        <begin position="58"/>
        <end position="84"/>
    </location>
</feature>
<dbReference type="PANTHER" id="PTHR42929:SF1">
    <property type="entry name" value="INNER MEMBRANE ABC TRANSPORTER PERMEASE PROTEIN YDCU-RELATED"/>
    <property type="match status" value="1"/>
</dbReference>
<dbReference type="SUPFAM" id="SSF161098">
    <property type="entry name" value="MetI-like"/>
    <property type="match status" value="1"/>
</dbReference>
<dbReference type="Gene3D" id="1.10.3720.10">
    <property type="entry name" value="MetI-like"/>
    <property type="match status" value="1"/>
</dbReference>
<evidence type="ECO:0000256" key="1">
    <source>
        <dbReference type="ARBA" id="ARBA00004651"/>
    </source>
</evidence>
<feature type="transmembrane region" description="Helical" evidence="8">
    <location>
        <begin position="199"/>
        <end position="225"/>
    </location>
</feature>
<evidence type="ECO:0000256" key="5">
    <source>
        <dbReference type="ARBA" id="ARBA00022692"/>
    </source>
</evidence>
<dbReference type="GO" id="GO:0005886">
    <property type="term" value="C:plasma membrane"/>
    <property type="evidence" value="ECO:0007669"/>
    <property type="project" value="UniProtKB-SubCell"/>
</dbReference>
<keyword evidence="11" id="KW-1185">Reference proteome</keyword>
<evidence type="ECO:0000256" key="4">
    <source>
        <dbReference type="ARBA" id="ARBA00022475"/>
    </source>
</evidence>
<protein>
    <submittedName>
        <fullName evidence="10">Putative permease of ABC transporter</fullName>
    </submittedName>
</protein>
<name>A0A1S7RTL8_9HYPH</name>
<evidence type="ECO:0000313" key="11">
    <source>
        <dbReference type="Proteomes" id="UP000191988"/>
    </source>
</evidence>
<feature type="transmembrane region" description="Helical" evidence="8">
    <location>
        <begin position="139"/>
        <end position="161"/>
    </location>
</feature>
<evidence type="ECO:0000313" key="10">
    <source>
        <dbReference type="EMBL" id="CUX57394.1"/>
    </source>
</evidence>
<comment type="similarity">
    <text evidence="2">Belongs to the binding-protein-dependent transport system permease family. CysTW subfamily.</text>
</comment>
<keyword evidence="4" id="KW-1003">Cell membrane</keyword>
<gene>
    <name evidence="10" type="ORF">AGR3A_Lc140351</name>
</gene>
<dbReference type="Pfam" id="PF00528">
    <property type="entry name" value="BPD_transp_1"/>
    <property type="match status" value="1"/>
</dbReference>
<dbReference type="RefSeq" id="WP_046800984.1">
    <property type="nucleotide sequence ID" value="NZ_LT009724.1"/>
</dbReference>
<evidence type="ECO:0000259" key="9">
    <source>
        <dbReference type="PROSITE" id="PS50928"/>
    </source>
</evidence>
<comment type="subcellular location">
    <subcellularLocation>
        <location evidence="1 8">Cell membrane</location>
        <topology evidence="1 8">Multi-pass membrane protein</topology>
    </subcellularLocation>
</comment>
<feature type="transmembrane region" description="Helical" evidence="8">
    <location>
        <begin position="245"/>
        <end position="269"/>
    </location>
</feature>
<evidence type="ECO:0000256" key="2">
    <source>
        <dbReference type="ARBA" id="ARBA00007069"/>
    </source>
</evidence>
<organism evidence="10 11">
    <name type="scientific">Agrobacterium tomkonis CFBP 6623</name>
    <dbReference type="NCBI Taxonomy" id="1183432"/>
    <lineage>
        <taxon>Bacteria</taxon>
        <taxon>Pseudomonadati</taxon>
        <taxon>Pseudomonadota</taxon>
        <taxon>Alphaproteobacteria</taxon>
        <taxon>Hyphomicrobiales</taxon>
        <taxon>Rhizobiaceae</taxon>
        <taxon>Rhizobium/Agrobacterium group</taxon>
        <taxon>Agrobacterium</taxon>
        <taxon>Agrobacterium tumefaciens complex</taxon>
    </lineage>
</organism>
<keyword evidence="7 8" id="KW-0472">Membrane</keyword>
<evidence type="ECO:0000256" key="6">
    <source>
        <dbReference type="ARBA" id="ARBA00022989"/>
    </source>
</evidence>
<feature type="domain" description="ABC transmembrane type-1" evidence="9">
    <location>
        <begin position="59"/>
        <end position="265"/>
    </location>
</feature>
<dbReference type="Proteomes" id="UP000191988">
    <property type="component" value="Unassembled WGS sequence"/>
</dbReference>
<dbReference type="AlphaFoldDB" id="A0A1S7RTL8"/>
<sequence>MSVQNRKMRLLAAPFLGVIAILVIWPLASVISDSFFAAGALSLANYRTILTDAFYLQSFATTTVISLISTATGLVFGFLVAVALRARSSAARRTVMAFANIGANFAGVPLAMALIFLFGLNGMFTLLLKELGLIDDFNVYSFTGLIIAYCYFQVALATLLITPALAAVGQDIEEAAALIGVGKLRFWLRVGLPTVARQLVAIAILLFANAMGTFATTFALTGTSINVVTIRISELVSGDIFSDPNLANAIAICLLVVLLVPITASQILAGEKHR</sequence>
<reference evidence="11" key="1">
    <citation type="submission" date="2016-01" db="EMBL/GenBank/DDBJ databases">
        <authorList>
            <person name="Regsiter A."/>
            <person name="william w."/>
        </authorList>
    </citation>
    <scope>NUCLEOTIDE SEQUENCE [LARGE SCALE GENOMIC DNA]</scope>
    <source>
        <strain evidence="11">CFBP 6623</strain>
    </source>
</reference>
<evidence type="ECO:0000256" key="8">
    <source>
        <dbReference type="RuleBase" id="RU363032"/>
    </source>
</evidence>
<dbReference type="InterPro" id="IPR000515">
    <property type="entry name" value="MetI-like"/>
</dbReference>